<evidence type="ECO:0000256" key="6">
    <source>
        <dbReference type="ARBA" id="ARBA00033479"/>
    </source>
</evidence>
<dbReference type="InterPro" id="IPR029063">
    <property type="entry name" value="SAM-dependent_MTases_sf"/>
</dbReference>
<dbReference type="GO" id="GO:0003886">
    <property type="term" value="F:DNA (cytosine-5-)-methyltransferase activity"/>
    <property type="evidence" value="ECO:0007669"/>
    <property type="project" value="UniProtKB-EC"/>
</dbReference>
<protein>
    <recommendedName>
        <fullName evidence="9">Cytosine-specific methyltransferase</fullName>
        <ecNumber evidence="9">2.1.1.37</ecNumber>
    </recommendedName>
</protein>
<keyword evidence="2" id="KW-0945">Host-virus interaction</keyword>
<dbReference type="EC" id="2.1.1.37" evidence="9"/>
<dbReference type="GO" id="GO:0099018">
    <property type="term" value="P:symbiont-mediated evasion of host restriction-modification system"/>
    <property type="evidence" value="ECO:0007669"/>
    <property type="project" value="UniProtKB-KW"/>
</dbReference>
<reference evidence="10" key="1">
    <citation type="journal article" date="2021" name="Proc. Natl. Acad. Sci. U.S.A.">
        <title>A Catalog of Tens of Thousands of Viruses from Human Metagenomes Reveals Hidden Associations with Chronic Diseases.</title>
        <authorList>
            <person name="Tisza M.J."/>
            <person name="Buck C.B."/>
        </authorList>
    </citation>
    <scope>NUCLEOTIDE SEQUENCE</scope>
    <source>
        <strain evidence="10">CtLkp13</strain>
    </source>
</reference>
<evidence type="ECO:0000256" key="4">
    <source>
        <dbReference type="ARBA" id="ARBA00022691"/>
    </source>
</evidence>
<keyword evidence="5" id="KW-0899">Viral immunoevasion</keyword>
<keyword evidence="4 7" id="KW-0949">S-adenosyl-L-methionine</keyword>
<dbReference type="PROSITE" id="PS51679">
    <property type="entry name" value="SAM_MT_C5"/>
    <property type="match status" value="1"/>
</dbReference>
<dbReference type="PANTHER" id="PTHR46098">
    <property type="entry name" value="TRNA (CYTOSINE(38)-C(5))-METHYLTRANSFERASE"/>
    <property type="match status" value="1"/>
</dbReference>
<evidence type="ECO:0000256" key="5">
    <source>
        <dbReference type="ARBA" id="ARBA00023280"/>
    </source>
</evidence>
<dbReference type="NCBIfam" id="TIGR00675">
    <property type="entry name" value="dcm"/>
    <property type="match status" value="1"/>
</dbReference>
<comment type="catalytic activity">
    <reaction evidence="9">
        <text>a 2'-deoxycytidine in DNA + S-adenosyl-L-methionine = a 5-methyl-2'-deoxycytidine in DNA + S-adenosyl-L-homocysteine + H(+)</text>
        <dbReference type="Rhea" id="RHEA:13681"/>
        <dbReference type="Rhea" id="RHEA-COMP:11369"/>
        <dbReference type="Rhea" id="RHEA-COMP:11370"/>
        <dbReference type="ChEBI" id="CHEBI:15378"/>
        <dbReference type="ChEBI" id="CHEBI:57856"/>
        <dbReference type="ChEBI" id="CHEBI:59789"/>
        <dbReference type="ChEBI" id="CHEBI:85452"/>
        <dbReference type="ChEBI" id="CHEBI:85454"/>
        <dbReference type="EC" id="2.1.1.37"/>
    </reaction>
</comment>
<dbReference type="PROSITE" id="PS00094">
    <property type="entry name" value="C5_MTASE_1"/>
    <property type="match status" value="1"/>
</dbReference>
<evidence type="ECO:0000256" key="8">
    <source>
        <dbReference type="RuleBase" id="RU000416"/>
    </source>
</evidence>
<organism evidence="10">
    <name type="scientific">Siphoviridae sp. ctLkp13</name>
    <dbReference type="NCBI Taxonomy" id="2826252"/>
    <lineage>
        <taxon>Viruses</taxon>
        <taxon>Duplodnaviria</taxon>
        <taxon>Heunggongvirae</taxon>
        <taxon>Uroviricota</taxon>
        <taxon>Caudoviricetes</taxon>
    </lineage>
</organism>
<evidence type="ECO:0000256" key="2">
    <source>
        <dbReference type="ARBA" id="ARBA00022632"/>
    </source>
</evidence>
<dbReference type="InterPro" id="IPR018117">
    <property type="entry name" value="C5_DNA_meth_AS"/>
</dbReference>
<dbReference type="Gene3D" id="3.90.120.10">
    <property type="entry name" value="DNA Methylase, subunit A, domain 2"/>
    <property type="match status" value="1"/>
</dbReference>
<name>A0A8S5LT65_9CAUD</name>
<dbReference type="InterPro" id="IPR001525">
    <property type="entry name" value="C5_MeTfrase"/>
</dbReference>
<accession>A0A8S5LT65</accession>
<evidence type="ECO:0000256" key="9">
    <source>
        <dbReference type="RuleBase" id="RU000417"/>
    </source>
</evidence>
<evidence type="ECO:0000256" key="7">
    <source>
        <dbReference type="PROSITE-ProRule" id="PRU01016"/>
    </source>
</evidence>
<keyword evidence="3 7" id="KW-0808">Transferase</keyword>
<dbReference type="GO" id="GO:0052170">
    <property type="term" value="P:symbiont-mediated suppression of host innate immune response"/>
    <property type="evidence" value="ECO:0007669"/>
    <property type="project" value="UniProtKB-KW"/>
</dbReference>
<dbReference type="InterPro" id="IPR050750">
    <property type="entry name" value="C5-MTase"/>
</dbReference>
<sequence>MVYLGNTIFLMKWGCNMIDLSNFKLWLTENKDYSSRTISNYVSRFKRADHILPWFNDTVYQFRLEQTKAYQELSGDIRSQIKKAVKLYFEFINSDETLPNRIGSGMNVLSLFANIGVAEAYLKEIGVNIVIANELIERRAILYSKIYPETHMICGDITNKEIFQKIVSESIDKGVNVIMATPPCQGMSTVGQKLVDDERNRLVCQVIDAIKAIEPKYALIENVPMFFNTKIMVDDKGILIPDLLEKELGNKYTINNYVIDTKDYSVPQSRERAIVLITRKGQKKEWVIPQRDATVKTMRDAIGDLPKLDPYITDIDEKELLEIFPHFYERKERALQISKWHNPPHHVKRQVVAMQHTPTGKTAFDNSKYYPVKENGEAVKGFRNTYKRQNWDTPAYTVTMDNRKISSQDNVHPGRKEYIDENGEEIYSDARALTLYELMKIMSIPQDWPVPENTSEAFLRRIIGEGIPPLFVKKVFEKLL</sequence>
<dbReference type="Pfam" id="PF00145">
    <property type="entry name" value="DNA_methylase"/>
    <property type="match status" value="1"/>
</dbReference>
<dbReference type="GO" id="GO:0032259">
    <property type="term" value="P:methylation"/>
    <property type="evidence" value="ECO:0007669"/>
    <property type="project" value="UniProtKB-KW"/>
</dbReference>
<feature type="active site" evidence="7">
    <location>
        <position position="184"/>
    </location>
</feature>
<evidence type="ECO:0000313" key="10">
    <source>
        <dbReference type="EMBL" id="DAD73023.1"/>
    </source>
</evidence>
<dbReference type="Gene3D" id="3.40.50.150">
    <property type="entry name" value="Vaccinia Virus protein VP39"/>
    <property type="match status" value="1"/>
</dbReference>
<keyword evidence="1 7" id="KW-0489">Methyltransferase</keyword>
<dbReference type="PRINTS" id="PR00105">
    <property type="entry name" value="C5METTRFRASE"/>
</dbReference>
<dbReference type="SUPFAM" id="SSF53335">
    <property type="entry name" value="S-adenosyl-L-methionine-dependent methyltransferases"/>
    <property type="match status" value="1"/>
</dbReference>
<evidence type="ECO:0000256" key="1">
    <source>
        <dbReference type="ARBA" id="ARBA00022603"/>
    </source>
</evidence>
<dbReference type="EMBL" id="BK014728">
    <property type="protein sequence ID" value="DAD73023.1"/>
    <property type="molecule type" value="Genomic_DNA"/>
</dbReference>
<comment type="similarity">
    <text evidence="7 8">Belongs to the class I-like SAM-binding methyltransferase superfamily. C5-methyltransferase family.</text>
</comment>
<keyword evidence="6" id="KW-1258">Restriction-modification system evasion by virus</keyword>
<proteinExistence type="inferred from homology"/>
<dbReference type="PANTHER" id="PTHR46098:SF1">
    <property type="entry name" value="TRNA (CYTOSINE(38)-C(5))-METHYLTRANSFERASE"/>
    <property type="match status" value="1"/>
</dbReference>
<keyword evidence="2" id="KW-1090">Inhibition of host innate immune response by virus</keyword>
<evidence type="ECO:0000256" key="3">
    <source>
        <dbReference type="ARBA" id="ARBA00022679"/>
    </source>
</evidence>